<dbReference type="InterPro" id="IPR029063">
    <property type="entry name" value="SAM-dependent_MTases_sf"/>
</dbReference>
<proteinExistence type="predicted"/>
<evidence type="ECO:0000256" key="1">
    <source>
        <dbReference type="ARBA" id="ARBA00022679"/>
    </source>
</evidence>
<gene>
    <name evidence="3" type="primary">rebM</name>
    <name evidence="3" type="ORF">NCTC11370_01168</name>
</gene>
<organism evidence="3 4">
    <name type="scientific">Fluoribacter dumoffii</name>
    <dbReference type="NCBI Taxonomy" id="463"/>
    <lineage>
        <taxon>Bacteria</taxon>
        <taxon>Pseudomonadati</taxon>
        <taxon>Pseudomonadota</taxon>
        <taxon>Gammaproteobacteria</taxon>
        <taxon>Legionellales</taxon>
        <taxon>Legionellaceae</taxon>
        <taxon>Fluoribacter</taxon>
    </lineage>
</organism>
<evidence type="ECO:0000259" key="2">
    <source>
        <dbReference type="Pfam" id="PF13649"/>
    </source>
</evidence>
<dbReference type="GeneID" id="93292239"/>
<dbReference type="AlphaFoldDB" id="A0A377G8F3"/>
<accession>A0A377G8F3</accession>
<keyword evidence="4" id="KW-1185">Reference proteome</keyword>
<dbReference type="SUPFAM" id="SSF53335">
    <property type="entry name" value="S-adenosyl-L-methionine-dependent methyltransferases"/>
    <property type="match status" value="1"/>
</dbReference>
<keyword evidence="3" id="KW-0489">Methyltransferase</keyword>
<dbReference type="STRING" id="1094715.GCA_000236165_01253"/>
<name>A0A377G8F3_9GAMM</name>
<sequence>MKESDKNKVYETYDELIDWFETHRNKELNMEKFYLDEIRKYFPVGGKVLDIGCGTGEPIAKFFIEEGYELTGVDASKKMIDCCQKKFPDAQWILADMRKLKFDKQFDIVIAWHSFFHLPQADQRNTLELFTSLVKPGGLLVFTSGTEAGEVWSDNGGYNLYHASLDTQEYETILHKNNMKISVHKMHDPDCGGATVWLTQKIL</sequence>
<feature type="domain" description="Methyltransferase" evidence="2">
    <location>
        <begin position="48"/>
        <end position="138"/>
    </location>
</feature>
<evidence type="ECO:0000313" key="4">
    <source>
        <dbReference type="Proteomes" id="UP000254554"/>
    </source>
</evidence>
<dbReference type="GO" id="GO:0032259">
    <property type="term" value="P:methylation"/>
    <property type="evidence" value="ECO:0007669"/>
    <property type="project" value="UniProtKB-KW"/>
</dbReference>
<dbReference type="InterPro" id="IPR041698">
    <property type="entry name" value="Methyltransf_25"/>
</dbReference>
<dbReference type="Gene3D" id="3.40.50.150">
    <property type="entry name" value="Vaccinia Virus protein VP39"/>
    <property type="match status" value="1"/>
</dbReference>
<dbReference type="EC" id="2.1.1.-" evidence="3"/>
<dbReference type="EMBL" id="UGGT01000001">
    <property type="protein sequence ID" value="STO21107.1"/>
    <property type="molecule type" value="Genomic_DNA"/>
</dbReference>
<reference evidence="3 4" key="1">
    <citation type="submission" date="2018-06" db="EMBL/GenBank/DDBJ databases">
        <authorList>
            <consortium name="Pathogen Informatics"/>
            <person name="Doyle S."/>
        </authorList>
    </citation>
    <scope>NUCLEOTIDE SEQUENCE [LARGE SCALE GENOMIC DNA]</scope>
    <source>
        <strain evidence="3 4">NCTC11370</strain>
    </source>
</reference>
<dbReference type="CDD" id="cd02440">
    <property type="entry name" value="AdoMet_MTases"/>
    <property type="match status" value="1"/>
</dbReference>
<protein>
    <submittedName>
        <fullName evidence="3">Rebeccamycin O-methyltransferase</fullName>
        <ecNumber evidence="3">2.1.1.-</ecNumber>
    </submittedName>
</protein>
<evidence type="ECO:0000313" key="3">
    <source>
        <dbReference type="EMBL" id="STO21107.1"/>
    </source>
</evidence>
<dbReference type="Pfam" id="PF13649">
    <property type="entry name" value="Methyltransf_25"/>
    <property type="match status" value="1"/>
</dbReference>
<dbReference type="PANTHER" id="PTHR43861">
    <property type="entry name" value="TRANS-ACONITATE 2-METHYLTRANSFERASE-RELATED"/>
    <property type="match status" value="1"/>
</dbReference>
<dbReference type="Proteomes" id="UP000254554">
    <property type="component" value="Unassembled WGS sequence"/>
</dbReference>
<dbReference type="GO" id="GO:0008168">
    <property type="term" value="F:methyltransferase activity"/>
    <property type="evidence" value="ECO:0007669"/>
    <property type="project" value="UniProtKB-KW"/>
</dbReference>
<keyword evidence="1 3" id="KW-0808">Transferase</keyword>
<dbReference type="OrthoDB" id="9791837at2"/>
<dbReference type="RefSeq" id="WP_010653387.1">
    <property type="nucleotide sequence ID" value="NZ_JAPHOO010000001.1"/>
</dbReference>